<evidence type="ECO:0000256" key="7">
    <source>
        <dbReference type="ARBA" id="ARBA00023002"/>
    </source>
</evidence>
<keyword evidence="10 11" id="KW-0003">3Fe-4S</keyword>
<keyword evidence="4" id="KW-0816">Tricarboxylic acid cycle</keyword>
<name>A0A7V2SIN0_9BACT</name>
<dbReference type="Proteomes" id="UP000885722">
    <property type="component" value="Unassembled WGS sequence"/>
</dbReference>
<evidence type="ECO:0000256" key="3">
    <source>
        <dbReference type="ARBA" id="ARBA00022485"/>
    </source>
</evidence>
<dbReference type="GO" id="GO:0051538">
    <property type="term" value="F:3 iron, 4 sulfur cluster binding"/>
    <property type="evidence" value="ECO:0007669"/>
    <property type="project" value="UniProtKB-KW"/>
</dbReference>
<dbReference type="Pfam" id="PF13085">
    <property type="entry name" value="Fer2_3"/>
    <property type="match status" value="1"/>
</dbReference>
<evidence type="ECO:0000256" key="4">
    <source>
        <dbReference type="ARBA" id="ARBA00022532"/>
    </source>
</evidence>
<dbReference type="PANTHER" id="PTHR11921:SF29">
    <property type="entry name" value="SUCCINATE DEHYDROGENASE [UBIQUINONE] IRON-SULFUR SUBUNIT, MITOCHONDRIAL"/>
    <property type="match status" value="1"/>
</dbReference>
<dbReference type="PROSITE" id="PS51085">
    <property type="entry name" value="2FE2S_FER_2"/>
    <property type="match status" value="1"/>
</dbReference>
<comment type="cofactor">
    <cofactor evidence="11">
        <name>[3Fe-4S] cluster</name>
        <dbReference type="ChEBI" id="CHEBI:21137"/>
    </cofactor>
    <text evidence="11">Binds 1 [3Fe-4S] cluster.</text>
</comment>
<evidence type="ECO:0000256" key="10">
    <source>
        <dbReference type="ARBA" id="ARBA00023291"/>
    </source>
</evidence>
<dbReference type="NCBIfam" id="TIGR00384">
    <property type="entry name" value="dhsB"/>
    <property type="match status" value="1"/>
</dbReference>
<feature type="domain" description="2Fe-2S ferredoxin-type" evidence="12">
    <location>
        <begin position="1"/>
        <end position="85"/>
    </location>
</feature>
<dbReference type="AlphaFoldDB" id="A0A7V2SIN0"/>
<feature type="domain" description="4Fe-4S ferredoxin-type" evidence="13">
    <location>
        <begin position="197"/>
        <end position="226"/>
    </location>
</feature>
<dbReference type="GO" id="GO:0051539">
    <property type="term" value="F:4 iron, 4 sulfur cluster binding"/>
    <property type="evidence" value="ECO:0007669"/>
    <property type="project" value="UniProtKB-KW"/>
</dbReference>
<comment type="cofactor">
    <cofactor evidence="11">
        <name>[2Fe-2S] cluster</name>
        <dbReference type="ChEBI" id="CHEBI:190135"/>
    </cofactor>
    <text evidence="11">Binds 1 [2Fe-2S] cluster.</text>
</comment>
<dbReference type="PANTHER" id="PTHR11921">
    <property type="entry name" value="SUCCINATE DEHYDROGENASE IRON-SULFUR PROTEIN"/>
    <property type="match status" value="1"/>
</dbReference>
<dbReference type="Gene3D" id="3.10.20.30">
    <property type="match status" value="1"/>
</dbReference>
<evidence type="ECO:0000256" key="2">
    <source>
        <dbReference type="ARBA" id="ARBA00009433"/>
    </source>
</evidence>
<dbReference type="EMBL" id="DRNO01000115">
    <property type="protein sequence ID" value="HFC03563.1"/>
    <property type="molecule type" value="Genomic_DNA"/>
</dbReference>
<dbReference type="InterPro" id="IPR017900">
    <property type="entry name" value="4Fe4S_Fe_S_CS"/>
</dbReference>
<protein>
    <recommendedName>
        <fullName evidence="11">Fumarate reductase iron-sulfur subunit</fullName>
        <ecNumber evidence="11">1.3.5.1</ecNumber>
    </recommendedName>
</protein>
<keyword evidence="6 11" id="KW-0479">Metal-binding</keyword>
<dbReference type="InterPro" id="IPR025192">
    <property type="entry name" value="Succ_DH/fum_Rdtase_N"/>
</dbReference>
<dbReference type="CDD" id="cd00207">
    <property type="entry name" value="fer2"/>
    <property type="match status" value="1"/>
</dbReference>
<dbReference type="SUPFAM" id="SSF54292">
    <property type="entry name" value="2Fe-2S ferredoxin-like"/>
    <property type="match status" value="1"/>
</dbReference>
<evidence type="ECO:0000256" key="11">
    <source>
        <dbReference type="RuleBase" id="RU361237"/>
    </source>
</evidence>
<comment type="pathway">
    <text evidence="1">Carbohydrate metabolism; tricarboxylic acid cycle; fumarate from succinate (bacterial route): step 1/1.</text>
</comment>
<dbReference type="GO" id="GO:0046872">
    <property type="term" value="F:metal ion binding"/>
    <property type="evidence" value="ECO:0007669"/>
    <property type="project" value="UniProtKB-KW"/>
</dbReference>
<evidence type="ECO:0000256" key="9">
    <source>
        <dbReference type="ARBA" id="ARBA00023014"/>
    </source>
</evidence>
<keyword evidence="9 11" id="KW-0411">Iron-sulfur</keyword>
<comment type="catalytic activity">
    <reaction evidence="11">
        <text>a menaquinone + succinate = a menaquinol + fumarate</text>
        <dbReference type="Rhea" id="RHEA:27834"/>
        <dbReference type="Rhea" id="RHEA-COMP:9537"/>
        <dbReference type="Rhea" id="RHEA-COMP:9539"/>
        <dbReference type="ChEBI" id="CHEBI:16374"/>
        <dbReference type="ChEBI" id="CHEBI:18151"/>
        <dbReference type="ChEBI" id="CHEBI:29806"/>
        <dbReference type="ChEBI" id="CHEBI:30031"/>
        <dbReference type="EC" id="1.3.5.1"/>
    </reaction>
</comment>
<dbReference type="GO" id="GO:0008177">
    <property type="term" value="F:succinate dehydrogenase (quinone) activity"/>
    <property type="evidence" value="ECO:0007669"/>
    <property type="project" value="UniProtKB-EC"/>
</dbReference>
<dbReference type="PROSITE" id="PS51379">
    <property type="entry name" value="4FE4S_FER_2"/>
    <property type="match status" value="2"/>
</dbReference>
<dbReference type="EC" id="1.3.5.1" evidence="11"/>
<evidence type="ECO:0000259" key="13">
    <source>
        <dbReference type="PROSITE" id="PS51379"/>
    </source>
</evidence>
<comment type="cofactor">
    <cofactor evidence="11">
        <name>[4Fe-4S] cluster</name>
        <dbReference type="ChEBI" id="CHEBI:49883"/>
    </cofactor>
    <text evidence="11">Binds 1 [4Fe-4S] cluster.</text>
</comment>
<evidence type="ECO:0000256" key="8">
    <source>
        <dbReference type="ARBA" id="ARBA00023004"/>
    </source>
</evidence>
<dbReference type="InterPro" id="IPR012675">
    <property type="entry name" value="Beta-grasp_dom_sf"/>
</dbReference>
<dbReference type="InterPro" id="IPR006058">
    <property type="entry name" value="2Fe2S_fd_BS"/>
</dbReference>
<dbReference type="InterPro" id="IPR004489">
    <property type="entry name" value="Succ_DH/fum_Rdtase_Fe-S"/>
</dbReference>
<dbReference type="Gene3D" id="1.10.1060.10">
    <property type="entry name" value="Alpha-helical ferredoxin"/>
    <property type="match status" value="1"/>
</dbReference>
<dbReference type="Pfam" id="PF13183">
    <property type="entry name" value="Fer4_8"/>
    <property type="match status" value="1"/>
</dbReference>
<feature type="domain" description="4Fe-4S ferredoxin-type" evidence="13">
    <location>
        <begin position="129"/>
        <end position="157"/>
    </location>
</feature>
<evidence type="ECO:0000256" key="5">
    <source>
        <dbReference type="ARBA" id="ARBA00022714"/>
    </source>
</evidence>
<dbReference type="PROSITE" id="PS00197">
    <property type="entry name" value="2FE2S_FER_1"/>
    <property type="match status" value="1"/>
</dbReference>
<dbReference type="InterPro" id="IPR050573">
    <property type="entry name" value="SDH/FRD_Iron-Sulfur"/>
</dbReference>
<dbReference type="SUPFAM" id="SSF46548">
    <property type="entry name" value="alpha-helical ferredoxin"/>
    <property type="match status" value="1"/>
</dbReference>
<dbReference type="GO" id="GO:0009055">
    <property type="term" value="F:electron transfer activity"/>
    <property type="evidence" value="ECO:0007669"/>
    <property type="project" value="InterPro"/>
</dbReference>
<dbReference type="GO" id="GO:0022904">
    <property type="term" value="P:respiratory electron transport chain"/>
    <property type="evidence" value="ECO:0007669"/>
    <property type="project" value="TreeGrafter"/>
</dbReference>
<reference evidence="14" key="1">
    <citation type="journal article" date="2020" name="mSystems">
        <title>Genome- and Community-Level Interaction Insights into Carbon Utilization and Element Cycling Functions of Hydrothermarchaeota in Hydrothermal Sediment.</title>
        <authorList>
            <person name="Zhou Z."/>
            <person name="Liu Y."/>
            <person name="Xu W."/>
            <person name="Pan J."/>
            <person name="Luo Z.H."/>
            <person name="Li M."/>
        </authorList>
    </citation>
    <scope>NUCLEOTIDE SEQUENCE [LARGE SCALE GENOMIC DNA]</scope>
    <source>
        <strain evidence="14">HyVt-513</strain>
    </source>
</reference>
<proteinExistence type="inferred from homology"/>
<evidence type="ECO:0000313" key="14">
    <source>
        <dbReference type="EMBL" id="HFC03563.1"/>
    </source>
</evidence>
<gene>
    <name evidence="14" type="ORF">ENJ74_01700</name>
</gene>
<keyword evidence="5 11" id="KW-0001">2Fe-2S</keyword>
<comment type="similarity">
    <text evidence="2 11">Belongs to the succinate dehydrogenase/fumarate reductase iron-sulfur protein family.</text>
</comment>
<dbReference type="GO" id="GO:0051537">
    <property type="term" value="F:2 iron, 2 sulfur cluster binding"/>
    <property type="evidence" value="ECO:0007669"/>
    <property type="project" value="UniProtKB-KW"/>
</dbReference>
<evidence type="ECO:0000259" key="12">
    <source>
        <dbReference type="PROSITE" id="PS51085"/>
    </source>
</evidence>
<keyword evidence="3 11" id="KW-0004">4Fe-4S</keyword>
<keyword evidence="8 11" id="KW-0408">Iron</keyword>
<dbReference type="InterPro" id="IPR009051">
    <property type="entry name" value="Helical_ferredxn"/>
</dbReference>
<dbReference type="InterPro" id="IPR036010">
    <property type="entry name" value="2Fe-2S_ferredoxin-like_sf"/>
</dbReference>
<dbReference type="PROSITE" id="PS00198">
    <property type="entry name" value="4FE4S_FER_1"/>
    <property type="match status" value="2"/>
</dbReference>
<evidence type="ECO:0000256" key="1">
    <source>
        <dbReference type="ARBA" id="ARBA00004894"/>
    </source>
</evidence>
<accession>A0A7V2SIN0</accession>
<organism evidence="14">
    <name type="scientific">Nitratifractor salsuginis</name>
    <dbReference type="NCBI Taxonomy" id="269261"/>
    <lineage>
        <taxon>Bacteria</taxon>
        <taxon>Pseudomonadati</taxon>
        <taxon>Campylobacterota</taxon>
        <taxon>Epsilonproteobacteria</taxon>
        <taxon>Campylobacterales</taxon>
        <taxon>Sulfurovaceae</taxon>
        <taxon>Nitratifractor</taxon>
    </lineage>
</organism>
<dbReference type="InterPro" id="IPR017896">
    <property type="entry name" value="4Fe4S_Fe-S-bd"/>
</dbReference>
<comment type="caution">
    <text evidence="14">The sequence shown here is derived from an EMBL/GenBank/DDBJ whole genome shotgun (WGS) entry which is preliminary data.</text>
</comment>
<evidence type="ECO:0000256" key="6">
    <source>
        <dbReference type="ARBA" id="ARBA00022723"/>
    </source>
</evidence>
<dbReference type="InterPro" id="IPR001041">
    <property type="entry name" value="2Fe-2S_ferredoxin-type"/>
</dbReference>
<sequence length="266" mass="29484">MKLTIQRHQEGKNYDETFDVASLKVTTLLEALYEIKAKLDGTLTFDAGCRSGVCGACALRVNGRETLACSYKPQDGDRIEALQYHPVQRDLKVDKEKAQETLKKVLPSSSIFHLPSSIPHPPLTDEEEARFRLQTDCILCDSCYSACPVLAVNPDFLGPFALTRAWRYFTDPRYIEEVPNESIQNPKSKIQNPVLLDAVQQNGIWDCTLCGECTAVCPQHIDPKSDIMQLRGESLKAGYSDPNLSNQSFGTPDFGGGFGFDPNAGF</sequence>
<dbReference type="GO" id="GO:0006099">
    <property type="term" value="P:tricarboxylic acid cycle"/>
    <property type="evidence" value="ECO:0007669"/>
    <property type="project" value="UniProtKB-KW"/>
</dbReference>
<keyword evidence="7" id="KW-0560">Oxidoreductase</keyword>